<name>A0A026X1M5_OOCBI</name>
<proteinExistence type="predicted"/>
<gene>
    <name evidence="2" type="ORF">X777_06111</name>
</gene>
<dbReference type="OrthoDB" id="7650824at2759"/>
<accession>A0A026X1M5</accession>
<dbReference type="PANTHER" id="PTHR46114:SF1">
    <property type="entry name" value="ZAD DOMAIN-CONTAINING PROTEIN"/>
    <property type="match status" value="1"/>
</dbReference>
<dbReference type="OMA" id="LHNTNIY"/>
<keyword evidence="3" id="KW-1185">Reference proteome</keyword>
<protein>
    <submittedName>
        <fullName evidence="2">Uncharacterized protein</fullName>
    </submittedName>
</protein>
<organism evidence="2 3">
    <name type="scientific">Ooceraea biroi</name>
    <name type="common">Clonal raider ant</name>
    <name type="synonym">Cerapachys biroi</name>
    <dbReference type="NCBI Taxonomy" id="2015173"/>
    <lineage>
        <taxon>Eukaryota</taxon>
        <taxon>Metazoa</taxon>
        <taxon>Ecdysozoa</taxon>
        <taxon>Arthropoda</taxon>
        <taxon>Hexapoda</taxon>
        <taxon>Insecta</taxon>
        <taxon>Pterygota</taxon>
        <taxon>Neoptera</taxon>
        <taxon>Endopterygota</taxon>
        <taxon>Hymenoptera</taxon>
        <taxon>Apocrita</taxon>
        <taxon>Aculeata</taxon>
        <taxon>Formicoidea</taxon>
        <taxon>Formicidae</taxon>
        <taxon>Dorylinae</taxon>
        <taxon>Ooceraea</taxon>
    </lineage>
</organism>
<dbReference type="PANTHER" id="PTHR46114">
    <property type="entry name" value="APPLE DOMAIN-CONTAINING PROTEIN"/>
    <property type="match status" value="1"/>
</dbReference>
<dbReference type="EMBL" id="KK107029">
    <property type="protein sequence ID" value="EZA62162.1"/>
    <property type="molecule type" value="Genomic_DNA"/>
</dbReference>
<dbReference type="Proteomes" id="UP000053097">
    <property type="component" value="Unassembled WGS sequence"/>
</dbReference>
<dbReference type="AlphaFoldDB" id="A0A026X1M5"/>
<feature type="compositionally biased region" description="Polar residues" evidence="1">
    <location>
        <begin position="97"/>
        <end position="106"/>
    </location>
</feature>
<feature type="region of interest" description="Disordered" evidence="1">
    <location>
        <begin position="88"/>
        <end position="125"/>
    </location>
</feature>
<evidence type="ECO:0000313" key="3">
    <source>
        <dbReference type="Proteomes" id="UP000053097"/>
    </source>
</evidence>
<evidence type="ECO:0000256" key="1">
    <source>
        <dbReference type="SAM" id="MobiDB-lite"/>
    </source>
</evidence>
<reference evidence="2 3" key="1">
    <citation type="journal article" date="2014" name="Curr. Biol.">
        <title>The genome of the clonal raider ant Cerapachys biroi.</title>
        <authorList>
            <person name="Oxley P.R."/>
            <person name="Ji L."/>
            <person name="Fetter-Pruneda I."/>
            <person name="McKenzie S.K."/>
            <person name="Li C."/>
            <person name="Hu H."/>
            <person name="Zhang G."/>
            <person name="Kronauer D.J."/>
        </authorList>
    </citation>
    <scope>NUCLEOTIDE SEQUENCE [LARGE SCALE GENOMIC DNA]</scope>
</reference>
<sequence>MMDRWKKDKNNKGLKITKPMVWGLPENKEDCYFCMTKTKGYNSLNLHKITYANVSSVTKPIISSTENVNVKDKEVNLCSSLDEMEIDGASDEEYESNGGTSESDNVGSEDKYVSSDKKNTESRTFNQEELSDLIRELGLPKDGAVLLASRLKEKNLLSKGRKVSIYRTRDESFRKYFTQDEDLVYCHDVTGLMNDLKKNVYKDEEWRLFIDSSKRSLKAVLLHNSNKYAPIPIAHSVTLKEEYKNIEIVLHKIKYSEHNWQICGDLKILSMILGQQSGFTKFPCFLCLWDSRDRKTHYVKIH</sequence>
<evidence type="ECO:0000313" key="2">
    <source>
        <dbReference type="EMBL" id="EZA62162.1"/>
    </source>
</evidence>
<feature type="compositionally biased region" description="Basic and acidic residues" evidence="1">
    <location>
        <begin position="108"/>
        <end position="121"/>
    </location>
</feature>